<dbReference type="InParanoid" id="D8TN72"/>
<protein>
    <submittedName>
        <fullName evidence="3">Uncharacterized protein</fullName>
    </submittedName>
</protein>
<feature type="transmembrane region" description="Helical" evidence="2">
    <location>
        <begin position="1260"/>
        <end position="1277"/>
    </location>
</feature>
<keyword evidence="2" id="KW-0812">Transmembrane</keyword>
<feature type="region of interest" description="Disordered" evidence="1">
    <location>
        <begin position="817"/>
        <end position="843"/>
    </location>
</feature>
<dbReference type="GeneID" id="9625086"/>
<evidence type="ECO:0000256" key="1">
    <source>
        <dbReference type="SAM" id="MobiDB-lite"/>
    </source>
</evidence>
<feature type="transmembrane region" description="Helical" evidence="2">
    <location>
        <begin position="216"/>
        <end position="237"/>
    </location>
</feature>
<proteinExistence type="predicted"/>
<dbReference type="EMBL" id="GL378329">
    <property type="protein sequence ID" value="EFJ50940.1"/>
    <property type="molecule type" value="Genomic_DNA"/>
</dbReference>
<sequence length="1408" mass="145931">MDEVTAVDSSVASRAVRCCTPRIIVVSKLMAKRCAARRKRGGGRCRSPGQPGAKVTAAEAPAERVASSVGPQHIAHLALAALPLCSASPYFRVFSSVWSLLAQLAIAVWPLVVCAQLHPAPCSRPGTCQVKNKSNRRHRAQRQQEQSQRDTGKDVLKGQHSGDHSTCVPTGRVCLSHVLQGAALAHTVAVVCVALMCGGGMEGGASSVCQLARTAIHWQSLFLLLLLLLGIVLVSLGPSRAGPLLVLAAAVGGSVAAMLPSVVRRVALQGVEHSRALAVQLFGRGRSHSALPAPPSACGDGSCTSEGGPPLLPLPVALANNAKASRARQEPCTRTAVHHTVKNPTSLGGPAAAGCGALPAAARAEYASTGPAEERPTARCAGSYNGVLPMGQDSDFSMAWVRTVSDMTQESWLPACSFPMAGLSDFSDVRGGSCSTGRSGSRNPNEPFSAPAPAEIAAYGKAAAAEDIGAAAEWRAAGPVVAVPPAAVVVAAGSTATPVLYTRRQHRGFGLERHTGREGAAAVLSGRGFQDAVPGPGSRAVAVGTNTPKRDRGGGDKVYHTWGIAAGAAGPLRRLDVSTSVGANATGAKAGNATSARFLFVLYESRMQHITVAFKVETPVGMSYDRAAAILATSVATGIEDALNTSTSLRFTAASGRPSSEALTHAPHMPMRSASRSSGAGGSGGAVRSGRGVKARASELGGSGSVLRLGSPAAGQGPSDRWLIHTRLVHCLRGCVEVIVKLQRGAAAQPGSSSVSAPSAFTTAAAMATSPCAVWPVVLRAGQPLLVLLESPVVELPADAAAAAQSADEATVDMEKSWGGSSASTVRPGFSDAGTCREGSQAGKNRVGATSQLYLYLDDDCDDYRAGGAVGDGDMEASVDVRVVVKQHGVVVAEVERLSVGRSRGASVSLDLSGLAEGSATVLVLPSRSPTRGVESPDTQPSPAALLCIPIAVVPPVVAEELCGLLNKMEQETASAAATGPRRTTDPRVIRARAFTYHFSVLVSDIVFLLLGCKRLVEEAEVGAARRQAEYAAYDQEATTIEVSELQLLGADLLSYLKRLGLQATLRGVLKGLMDAGGGLLFDGLDDLLRAPEPGEDTELKAEGEAGQRSGDSAVQAAAATEAEGLCTSRNPGARRLAAAVRATFLGFSEQGLEDACTDFRSRHAQPWDLTAGLFNMLLVVATTAALLVNVAGGGPHSFWGDARCFNVVFLRHFRSLPSWVPVLLALVVGCMLTPLLLFAAVVMAAVGKEGAHIFRWREQCLRVSHVACLLALYLYGNWYRNLDEQLLRTSRALASLVVVIQPVSYSVHFRAIAWCWLVDAALLALMFRDAVIGGTDDGGVGGDYSLSAAPPHCASGGTSWVGPCSCWAAWGPAAHATGSRILASMVLVMARDVGWRISFLASGPLKG</sequence>
<dbReference type="STRING" id="3068.D8TN72"/>
<feature type="region of interest" description="Disordered" evidence="1">
    <location>
        <begin position="431"/>
        <end position="451"/>
    </location>
</feature>
<keyword evidence="2" id="KW-0472">Membrane</keyword>
<feature type="compositionally biased region" description="Low complexity" evidence="1">
    <location>
        <begin position="431"/>
        <end position="442"/>
    </location>
</feature>
<dbReference type="OrthoDB" id="563401at2759"/>
<evidence type="ECO:0000256" key="2">
    <source>
        <dbReference type="SAM" id="Phobius"/>
    </source>
</evidence>
<gene>
    <name evidence="3" type="ORF">VOLCADRAFT_103730</name>
</gene>
<dbReference type="KEGG" id="vcn:VOLCADRAFT_103730"/>
<keyword evidence="4" id="KW-1185">Reference proteome</keyword>
<feature type="transmembrane region" description="Helical" evidence="2">
    <location>
        <begin position="1297"/>
        <end position="1319"/>
    </location>
</feature>
<feature type="transmembrane region" description="Helical" evidence="2">
    <location>
        <begin position="244"/>
        <end position="263"/>
    </location>
</feature>
<feature type="transmembrane region" description="Helical" evidence="2">
    <location>
        <begin position="1170"/>
        <end position="1192"/>
    </location>
</feature>
<evidence type="ECO:0000313" key="3">
    <source>
        <dbReference type="EMBL" id="EFJ50940.1"/>
    </source>
</evidence>
<feature type="region of interest" description="Disordered" evidence="1">
    <location>
        <begin position="654"/>
        <end position="694"/>
    </location>
</feature>
<reference evidence="3 4" key="1">
    <citation type="journal article" date="2010" name="Science">
        <title>Genomic analysis of organismal complexity in the multicellular green alga Volvox carteri.</title>
        <authorList>
            <person name="Prochnik S.E."/>
            <person name="Umen J."/>
            <person name="Nedelcu A.M."/>
            <person name="Hallmann A."/>
            <person name="Miller S.M."/>
            <person name="Nishii I."/>
            <person name="Ferris P."/>
            <person name="Kuo A."/>
            <person name="Mitros T."/>
            <person name="Fritz-Laylin L.K."/>
            <person name="Hellsten U."/>
            <person name="Chapman J."/>
            <person name="Simakov O."/>
            <person name="Rensing S.A."/>
            <person name="Terry A."/>
            <person name="Pangilinan J."/>
            <person name="Kapitonov V."/>
            <person name="Jurka J."/>
            <person name="Salamov A."/>
            <person name="Shapiro H."/>
            <person name="Schmutz J."/>
            <person name="Grimwood J."/>
            <person name="Lindquist E."/>
            <person name="Lucas S."/>
            <person name="Grigoriev I.V."/>
            <person name="Schmitt R."/>
            <person name="Kirk D."/>
            <person name="Rokhsar D.S."/>
        </authorList>
    </citation>
    <scope>NUCLEOTIDE SEQUENCE [LARGE SCALE GENOMIC DNA]</scope>
    <source>
        <strain evidence="4">f. Nagariensis / Eve</strain>
    </source>
</reference>
<keyword evidence="2" id="KW-1133">Transmembrane helix</keyword>
<name>D8TN72_VOLCA</name>
<feature type="region of interest" description="Disordered" evidence="1">
    <location>
        <begin position="535"/>
        <end position="555"/>
    </location>
</feature>
<feature type="transmembrane region" description="Helical" evidence="2">
    <location>
        <begin position="1220"/>
        <end position="1248"/>
    </location>
</feature>
<accession>D8TN72</accession>
<organism evidence="4">
    <name type="scientific">Volvox carteri f. nagariensis</name>
    <dbReference type="NCBI Taxonomy" id="3068"/>
    <lineage>
        <taxon>Eukaryota</taxon>
        <taxon>Viridiplantae</taxon>
        <taxon>Chlorophyta</taxon>
        <taxon>core chlorophytes</taxon>
        <taxon>Chlorophyceae</taxon>
        <taxon>CS clade</taxon>
        <taxon>Chlamydomonadales</taxon>
        <taxon>Volvocaceae</taxon>
        <taxon>Volvox</taxon>
    </lineage>
</organism>
<feature type="region of interest" description="Disordered" evidence="1">
    <location>
        <begin position="127"/>
        <end position="165"/>
    </location>
</feature>
<dbReference type="RefSeq" id="XP_002947952.1">
    <property type="nucleotide sequence ID" value="XM_002947906.1"/>
</dbReference>
<dbReference type="Proteomes" id="UP000001058">
    <property type="component" value="Unassembled WGS sequence"/>
</dbReference>
<feature type="compositionally biased region" description="Basic and acidic residues" evidence="1">
    <location>
        <begin position="147"/>
        <end position="163"/>
    </location>
</feature>
<evidence type="ECO:0000313" key="4">
    <source>
        <dbReference type="Proteomes" id="UP000001058"/>
    </source>
</evidence>